<evidence type="ECO:0000259" key="3">
    <source>
        <dbReference type="Pfam" id="PF24883"/>
    </source>
</evidence>
<dbReference type="InterPro" id="IPR010730">
    <property type="entry name" value="HET"/>
</dbReference>
<evidence type="ECO:0008006" key="6">
    <source>
        <dbReference type="Google" id="ProtNLM"/>
    </source>
</evidence>
<accession>A0A9P5LN10</accession>
<evidence type="ECO:0000313" key="4">
    <source>
        <dbReference type="EMBL" id="KAF7557612.1"/>
    </source>
</evidence>
<feature type="domain" description="Heterokaryon incompatibility" evidence="2">
    <location>
        <begin position="25"/>
        <end position="125"/>
    </location>
</feature>
<dbReference type="PANTHER" id="PTHR10622">
    <property type="entry name" value="HET DOMAIN-CONTAINING PROTEIN"/>
    <property type="match status" value="1"/>
</dbReference>
<name>A0A9P5LN10_9HYPO</name>
<keyword evidence="1" id="KW-0677">Repeat</keyword>
<dbReference type="AlphaFoldDB" id="A0A9P5LN10"/>
<dbReference type="SUPFAM" id="SSF69322">
    <property type="entry name" value="Tricorn protease domain 2"/>
    <property type="match status" value="1"/>
</dbReference>
<sequence length="1162" mass="130658">MRLLRILDNGEFSFTDNLDQPTPPYAILSHTWGPDQEEIKYQDWVADAQSGGGSLHLTHASKANSYGYKKILFCAKQALKDNLSYFWVDTCCIDKTNNVELQEAIISMFRWYKNSKKCYVYLPDVTTGNSRGEDTAHWEQAFRDSRWFTRGWTLQELLAPSTADFFGSSQKWFGDKSSLAALIAEITGIPIHALRGAPLSDFDVTERMAWAKLRRTKKEEDGAYCLLGIFDINMPLLYGEGAESAYRRLQSKIDKKEYPELRKDTLDNLPYAEGAPFDSMALQHERTCLENTRVGLLQKIYEWVDGESDQPIFWLKGFAGMGKSTIARTVAQHYTDRDRLGASFFFSRGGGDVSHTKKFATTIAVQLAERVPALRQGVNNAVKTCGKIATRRLADQWERLVLDLLSGLDKSKHQVPHVFVVDALDECDEDDIELVIRLLARVRLSTGMRVRVFLTSRPETEVNYGMSQILNKEHQDFVLHNIEDSIVQHDIGVFLKYELEKIQQKHHLDRKWPGEEAIGHLAKMSFGLFIWAATACRYINEARGPLAAQRLAALLKSGSKIAKNSPQQHLDGIYLKVLRNVVRNEYEDEEQENLYEALRLILESLRQDIFELGNPGFGMAPDDIDSFAKNKRLPPELRYACLYWVQHMQKSGAPLLDGGLEHRFLQEHLLHWLEALGWMGETSEGVCSLILLGSITIDFKTGHQWRFYVQIVFSMDGKTLVRTSRQDKPRIWVLDSHGVWIAVPGGYDRFGAGIRTFVAFSPDERLVALVSRESIVLLDASTNAEVRIIKREGFIEGEDGGCAVFSPDSKLLFSLQNDGKGTQICDVSSGKCRDVRHEGFPTTQISVPPSGRTMALAAWFGRRVEIWDFGMEWETDSESFCNPQDLVFSLDGSTLVAVPREGEELRIWNALSQQLLHRLLPPPGRDLVVAFSPNDKRLCIATADALAIWGIDSAFQQPRRLWEVGTAGNDYTAFSPDGSYLVSSRLKSSLIGEQSFHLWHVDSGECLLEQQLPDARWGLPVLSQDGDLIAVPVEGGPIILLDGRSGSWRRTLVGHDATVECLAFSRDRSALASISAGLDEAFPVMIWNPSSGVLLRAFSIRLLSVLDSIDLSPDGTHFAVASIDIHSDIDVQVWDVGALTGQVLFTSFDFPAFDLWPQHYES</sequence>
<dbReference type="Pfam" id="PF00400">
    <property type="entry name" value="WD40"/>
    <property type="match status" value="1"/>
</dbReference>
<dbReference type="InterPro" id="IPR056884">
    <property type="entry name" value="NPHP3-like_N"/>
</dbReference>
<reference evidence="4" key="1">
    <citation type="submission" date="2020-03" db="EMBL/GenBank/DDBJ databases">
        <title>Draft Genome Sequence of Cylindrodendrum hubeiense.</title>
        <authorList>
            <person name="Buettner E."/>
            <person name="Kellner H."/>
        </authorList>
    </citation>
    <scope>NUCLEOTIDE SEQUENCE</scope>
    <source>
        <strain evidence="4">IHI 201604</strain>
    </source>
</reference>
<dbReference type="Pfam" id="PF06985">
    <property type="entry name" value="HET"/>
    <property type="match status" value="1"/>
</dbReference>
<dbReference type="OrthoDB" id="538223at2759"/>
<dbReference type="Proteomes" id="UP000722485">
    <property type="component" value="Unassembled WGS sequence"/>
</dbReference>
<dbReference type="Pfam" id="PF24883">
    <property type="entry name" value="NPHP3_N"/>
    <property type="match status" value="1"/>
</dbReference>
<dbReference type="InterPro" id="IPR027417">
    <property type="entry name" value="P-loop_NTPase"/>
</dbReference>
<dbReference type="Gene3D" id="3.40.50.300">
    <property type="entry name" value="P-loop containing nucleotide triphosphate hydrolases"/>
    <property type="match status" value="1"/>
</dbReference>
<dbReference type="SMART" id="SM00320">
    <property type="entry name" value="WD40"/>
    <property type="match status" value="4"/>
</dbReference>
<dbReference type="PANTHER" id="PTHR10622:SF13">
    <property type="entry name" value="NACHT DOMAIN-CONTAINING PROTEIN"/>
    <property type="match status" value="1"/>
</dbReference>
<dbReference type="InterPro" id="IPR015943">
    <property type="entry name" value="WD40/YVTN_repeat-like_dom_sf"/>
</dbReference>
<dbReference type="SUPFAM" id="SSF52540">
    <property type="entry name" value="P-loop containing nucleoside triphosphate hydrolases"/>
    <property type="match status" value="1"/>
</dbReference>
<gene>
    <name evidence="4" type="ORF">G7Z17_g545</name>
</gene>
<protein>
    <recommendedName>
        <fullName evidence="6">Vegetative incompatibility protein HET-E-1</fullName>
    </recommendedName>
</protein>
<proteinExistence type="predicted"/>
<dbReference type="Gene3D" id="2.130.10.10">
    <property type="entry name" value="YVTN repeat-like/Quinoprotein amine dehydrogenase"/>
    <property type="match status" value="3"/>
</dbReference>
<evidence type="ECO:0000313" key="5">
    <source>
        <dbReference type="Proteomes" id="UP000722485"/>
    </source>
</evidence>
<comment type="caution">
    <text evidence="4">The sequence shown here is derived from an EMBL/GenBank/DDBJ whole genome shotgun (WGS) entry which is preliminary data.</text>
</comment>
<dbReference type="SUPFAM" id="SSF82171">
    <property type="entry name" value="DPP6 N-terminal domain-like"/>
    <property type="match status" value="1"/>
</dbReference>
<evidence type="ECO:0000259" key="2">
    <source>
        <dbReference type="Pfam" id="PF06985"/>
    </source>
</evidence>
<dbReference type="InterPro" id="IPR001680">
    <property type="entry name" value="WD40_rpt"/>
</dbReference>
<evidence type="ECO:0000256" key="1">
    <source>
        <dbReference type="ARBA" id="ARBA00022737"/>
    </source>
</evidence>
<dbReference type="EMBL" id="JAANBB010000004">
    <property type="protein sequence ID" value="KAF7557612.1"/>
    <property type="molecule type" value="Genomic_DNA"/>
</dbReference>
<feature type="domain" description="Nephrocystin 3-like N-terminal" evidence="3">
    <location>
        <begin position="299"/>
        <end position="457"/>
    </location>
</feature>
<keyword evidence="5" id="KW-1185">Reference proteome</keyword>
<organism evidence="4 5">
    <name type="scientific">Cylindrodendrum hubeiense</name>
    <dbReference type="NCBI Taxonomy" id="595255"/>
    <lineage>
        <taxon>Eukaryota</taxon>
        <taxon>Fungi</taxon>
        <taxon>Dikarya</taxon>
        <taxon>Ascomycota</taxon>
        <taxon>Pezizomycotina</taxon>
        <taxon>Sordariomycetes</taxon>
        <taxon>Hypocreomycetidae</taxon>
        <taxon>Hypocreales</taxon>
        <taxon>Nectriaceae</taxon>
        <taxon>Cylindrodendrum</taxon>
    </lineage>
</organism>